<dbReference type="EMBL" id="BKCJ010004797">
    <property type="protein sequence ID" value="GEU63149.1"/>
    <property type="molecule type" value="Genomic_DNA"/>
</dbReference>
<proteinExistence type="predicted"/>
<dbReference type="AlphaFoldDB" id="A0A6L2LPW7"/>
<protein>
    <submittedName>
        <fullName evidence="1">Uncharacterized protein</fullName>
    </submittedName>
</protein>
<evidence type="ECO:0000313" key="1">
    <source>
        <dbReference type="EMBL" id="GEU63149.1"/>
    </source>
</evidence>
<comment type="caution">
    <text evidence="1">The sequence shown here is derived from an EMBL/GenBank/DDBJ whole genome shotgun (WGS) entry which is preliminary data.</text>
</comment>
<gene>
    <name evidence="1" type="ORF">Tci_035127</name>
</gene>
<reference evidence="1" key="1">
    <citation type="journal article" date="2019" name="Sci. Rep.">
        <title>Draft genome of Tanacetum cinerariifolium, the natural source of mosquito coil.</title>
        <authorList>
            <person name="Yamashiro T."/>
            <person name="Shiraishi A."/>
            <person name="Satake H."/>
            <person name="Nakayama K."/>
        </authorList>
    </citation>
    <scope>NUCLEOTIDE SEQUENCE</scope>
</reference>
<organism evidence="1">
    <name type="scientific">Tanacetum cinerariifolium</name>
    <name type="common">Dalmatian daisy</name>
    <name type="synonym">Chrysanthemum cinerariifolium</name>
    <dbReference type="NCBI Taxonomy" id="118510"/>
    <lineage>
        <taxon>Eukaryota</taxon>
        <taxon>Viridiplantae</taxon>
        <taxon>Streptophyta</taxon>
        <taxon>Embryophyta</taxon>
        <taxon>Tracheophyta</taxon>
        <taxon>Spermatophyta</taxon>
        <taxon>Magnoliopsida</taxon>
        <taxon>eudicotyledons</taxon>
        <taxon>Gunneridae</taxon>
        <taxon>Pentapetalae</taxon>
        <taxon>asterids</taxon>
        <taxon>campanulids</taxon>
        <taxon>Asterales</taxon>
        <taxon>Asteraceae</taxon>
        <taxon>Asteroideae</taxon>
        <taxon>Anthemideae</taxon>
        <taxon>Anthemidinae</taxon>
        <taxon>Tanacetum</taxon>
    </lineage>
</organism>
<sequence length="153" mass="18142">MSSSSFYFENENEKEEMIMFLLRGRIDDLNSIVDDLSSQIEHMVPRSELELEKRRVAKWKRRADERCICANRYYKNVCALEDKLESSHRRFKNLVCCTNKRVQADRHHSKVAFTARVKEKKLRQSLVRSRHSVSMENQRLRANIDALKALLVL</sequence>
<name>A0A6L2LPW7_TANCI</name>
<accession>A0A6L2LPW7</accession>